<dbReference type="Proteomes" id="UP000054282">
    <property type="component" value="Unassembled WGS sequence"/>
</dbReference>
<dbReference type="SUPFAM" id="SSF52540">
    <property type="entry name" value="P-loop containing nucleoside triphosphate hydrolases"/>
    <property type="match status" value="1"/>
</dbReference>
<dbReference type="GO" id="GO:0005524">
    <property type="term" value="F:ATP binding"/>
    <property type="evidence" value="ECO:0007669"/>
    <property type="project" value="UniProtKB-KW"/>
</dbReference>
<gene>
    <name evidence="7" type="ORF">PFDG_05388</name>
</gene>
<name>A0A0L7LWP0_PLAF4</name>
<dbReference type="PROSITE" id="PS51195">
    <property type="entry name" value="Q_MOTIF"/>
    <property type="match status" value="1"/>
</dbReference>
<dbReference type="GO" id="GO:0016787">
    <property type="term" value="F:hydrolase activity"/>
    <property type="evidence" value="ECO:0007669"/>
    <property type="project" value="UniProtKB-KW"/>
</dbReference>
<proteinExistence type="predicted"/>
<dbReference type="AlphaFoldDB" id="A0A0L7LWP0"/>
<dbReference type="Gene3D" id="3.40.50.300">
    <property type="entry name" value="P-loop containing nucleotide triphosphate hydrolases"/>
    <property type="match status" value="1"/>
</dbReference>
<dbReference type="KEGG" id="pfd:PFDG_05388"/>
<reference evidence="8" key="2">
    <citation type="submission" date="2006-09" db="EMBL/GenBank/DDBJ databases">
        <title>The genome sequence of Plasmodium falciparum Dd2.</title>
        <authorList>
            <consortium name="The Broad Institute Genome Sequencing Platform"/>
            <person name="Birren B."/>
            <person name="Lander E."/>
            <person name="Galagan J."/>
            <person name="Nusbaum C."/>
            <person name="Devon K."/>
            <person name="Henn M."/>
            <person name="Jaffe D."/>
            <person name="Butler J."/>
            <person name="Alvarez P."/>
            <person name="Gnerre S."/>
            <person name="Grabherr M."/>
            <person name="Kleber M."/>
            <person name="Mauceli E."/>
            <person name="Brockman W."/>
            <person name="MacCallum I.A."/>
            <person name="Rounsley S."/>
            <person name="Young S."/>
            <person name="LaButti K."/>
            <person name="Pushparaj V."/>
            <person name="DeCaprio D."/>
            <person name="Crawford M."/>
            <person name="Koehrsen M."/>
            <person name="Engels R."/>
            <person name="Montgomery P."/>
            <person name="Pearson M."/>
            <person name="Howarth C."/>
            <person name="Larson L."/>
            <person name="Luoma S."/>
            <person name="White J."/>
            <person name="Kodira C."/>
            <person name="Zeng Q."/>
            <person name="O'Leary S."/>
            <person name="Yandava C."/>
            <person name="Alvarado L."/>
            <person name="Wirth D."/>
            <person name="Volkman S."/>
            <person name="Hartl D."/>
        </authorList>
    </citation>
    <scope>NUCLEOTIDE SEQUENCE [LARGE SCALE GENOMIC DNA]</scope>
</reference>
<keyword evidence="3" id="KW-0347">Helicase</keyword>
<keyword evidence="2" id="KW-0378">Hydrolase</keyword>
<evidence type="ECO:0000256" key="1">
    <source>
        <dbReference type="ARBA" id="ARBA00022741"/>
    </source>
</evidence>
<evidence type="ECO:0000313" key="8">
    <source>
        <dbReference type="Proteomes" id="UP000054282"/>
    </source>
</evidence>
<dbReference type="EMBL" id="DS016077">
    <property type="protein sequence ID" value="KOB84943.1"/>
    <property type="molecule type" value="Genomic_DNA"/>
</dbReference>
<dbReference type="InterPro" id="IPR027417">
    <property type="entry name" value="P-loop_NTPase"/>
</dbReference>
<evidence type="ECO:0000256" key="5">
    <source>
        <dbReference type="PROSITE-ProRule" id="PRU00552"/>
    </source>
</evidence>
<reference evidence="8" key="1">
    <citation type="submission" date="2006-09" db="EMBL/GenBank/DDBJ databases">
        <title>Annotation of Plasmodium falciparum Dd2.</title>
        <authorList>
            <consortium name="The Broad Institute Genome Sequencing Platform"/>
            <person name="Volkman S.K."/>
            <person name="Neafsey D.E."/>
            <person name="Dash A.P."/>
            <person name="Chitnis C.E."/>
            <person name="Hartl D.L."/>
            <person name="Young S.K."/>
            <person name="Zeng Q."/>
            <person name="Koehrsen M."/>
            <person name="Alvarado L."/>
            <person name="Berlin A."/>
            <person name="Borenstein D."/>
            <person name="Chapman S.B."/>
            <person name="Chen Z."/>
            <person name="Engels R."/>
            <person name="Freedman E."/>
            <person name="Gellesch M."/>
            <person name="Goldberg J."/>
            <person name="Griggs A."/>
            <person name="Gujja S."/>
            <person name="Heilman E.R."/>
            <person name="Heiman D.I."/>
            <person name="Howarth C."/>
            <person name="Jen D."/>
            <person name="Larson L."/>
            <person name="Mehta T."/>
            <person name="Neiman D."/>
            <person name="Park D."/>
            <person name="Pearson M."/>
            <person name="Roberts A."/>
            <person name="Saif S."/>
            <person name="Shea T."/>
            <person name="Shenoy N."/>
            <person name="Sisk P."/>
            <person name="Stolte C."/>
            <person name="Sykes S."/>
            <person name="Walk T."/>
            <person name="White J."/>
            <person name="Yandava C."/>
            <person name="Haas B."/>
            <person name="Henn M.R."/>
            <person name="Nusbaum C."/>
            <person name="Birren B."/>
        </authorList>
    </citation>
    <scope>NUCLEOTIDE SEQUENCE [LARGE SCALE GENOMIC DNA]</scope>
</reference>
<protein>
    <recommendedName>
        <fullName evidence="6">DEAD-box RNA helicase Q domain-containing protein</fullName>
    </recommendedName>
</protein>
<evidence type="ECO:0000256" key="4">
    <source>
        <dbReference type="ARBA" id="ARBA00022840"/>
    </source>
</evidence>
<evidence type="ECO:0000256" key="3">
    <source>
        <dbReference type="ARBA" id="ARBA00022806"/>
    </source>
</evidence>
<feature type="domain" description="DEAD-box RNA helicase Q" evidence="6">
    <location>
        <begin position="55"/>
        <end position="83"/>
    </location>
</feature>
<accession>A0A0L7LWP0</accession>
<keyword evidence="4" id="KW-0067">ATP-binding</keyword>
<evidence type="ECO:0000256" key="2">
    <source>
        <dbReference type="ARBA" id="ARBA00022801"/>
    </source>
</evidence>
<organism evidence="7 8">
    <name type="scientific">Plasmodium falciparum (isolate Dd2)</name>
    <dbReference type="NCBI Taxonomy" id="57267"/>
    <lineage>
        <taxon>Eukaryota</taxon>
        <taxon>Sar</taxon>
        <taxon>Alveolata</taxon>
        <taxon>Apicomplexa</taxon>
        <taxon>Aconoidasida</taxon>
        <taxon>Haemosporida</taxon>
        <taxon>Plasmodiidae</taxon>
        <taxon>Plasmodium</taxon>
        <taxon>Plasmodium (Laverania)</taxon>
    </lineage>
</organism>
<feature type="short sequence motif" description="Q motif" evidence="5">
    <location>
        <begin position="55"/>
        <end position="83"/>
    </location>
</feature>
<evidence type="ECO:0000259" key="6">
    <source>
        <dbReference type="PROSITE" id="PS51195"/>
    </source>
</evidence>
<dbReference type="InterPro" id="IPR014014">
    <property type="entry name" value="RNA_helicase_DEAD_Q_motif"/>
</dbReference>
<evidence type="ECO:0000313" key="7">
    <source>
        <dbReference type="EMBL" id="KOB84943.1"/>
    </source>
</evidence>
<dbReference type="GO" id="GO:0003724">
    <property type="term" value="F:RNA helicase activity"/>
    <property type="evidence" value="ECO:0007669"/>
    <property type="project" value="InterPro"/>
</dbReference>
<keyword evidence="1" id="KW-0547">Nucleotide-binding</keyword>
<sequence>MASMDHNAQDELVDYEDDENILDSKDVKGNLGNNILNNNNKGGAMRGSYATVHTGGFKDFFLKPELLRAISESGFEHPSEVQQETIPAAITGQEWYGKNSRFCFYPILQQLDTNENQEYAGTRKEIEYDTIIWRQ</sequence>